<reference evidence="2" key="2">
    <citation type="submission" date="2020-09" db="EMBL/GenBank/DDBJ databases">
        <authorList>
            <person name="Sun Q."/>
            <person name="Ohkuma M."/>
        </authorList>
    </citation>
    <scope>NUCLEOTIDE SEQUENCE</scope>
    <source>
        <strain evidence="2">JCM 31311</strain>
    </source>
</reference>
<proteinExistence type="predicted"/>
<accession>A0A918FG35</accession>
<gene>
    <name evidence="2" type="ORF">GCM10008957_51890</name>
</gene>
<dbReference type="EMBL" id="BMQL01000069">
    <property type="protein sequence ID" value="GGR35654.1"/>
    <property type="molecule type" value="Genomic_DNA"/>
</dbReference>
<keyword evidence="3" id="KW-1185">Reference proteome</keyword>
<evidence type="ECO:0000256" key="1">
    <source>
        <dbReference type="SAM" id="MobiDB-lite"/>
    </source>
</evidence>
<reference evidence="2" key="1">
    <citation type="journal article" date="2014" name="Int. J. Syst. Evol. Microbiol.">
        <title>Complete genome sequence of Corynebacterium casei LMG S-19264T (=DSM 44701T), isolated from a smear-ripened cheese.</title>
        <authorList>
            <consortium name="US DOE Joint Genome Institute (JGI-PGF)"/>
            <person name="Walter F."/>
            <person name="Albersmeier A."/>
            <person name="Kalinowski J."/>
            <person name="Ruckert C."/>
        </authorList>
    </citation>
    <scope>NUCLEOTIDE SEQUENCE</scope>
    <source>
        <strain evidence="2">JCM 31311</strain>
    </source>
</reference>
<sequence length="71" mass="8263">MYHEELWNESGINTHLAELRREVAVSRLGRGQRNLWDSLLPPLRRLEGWLERHAGQGRQSAQGESSRRFPA</sequence>
<comment type="caution">
    <text evidence="2">The sequence shown here is derived from an EMBL/GenBank/DDBJ whole genome shotgun (WGS) entry which is preliminary data.</text>
</comment>
<dbReference type="Proteomes" id="UP000603865">
    <property type="component" value="Unassembled WGS sequence"/>
</dbReference>
<name>A0A918FG35_9DEIO</name>
<evidence type="ECO:0000313" key="3">
    <source>
        <dbReference type="Proteomes" id="UP000603865"/>
    </source>
</evidence>
<evidence type="ECO:0000313" key="2">
    <source>
        <dbReference type="EMBL" id="GGR35654.1"/>
    </source>
</evidence>
<organism evidence="2 3">
    <name type="scientific">Deinococcus ruber</name>
    <dbReference type="NCBI Taxonomy" id="1848197"/>
    <lineage>
        <taxon>Bacteria</taxon>
        <taxon>Thermotogati</taxon>
        <taxon>Deinococcota</taxon>
        <taxon>Deinococci</taxon>
        <taxon>Deinococcales</taxon>
        <taxon>Deinococcaceae</taxon>
        <taxon>Deinococcus</taxon>
    </lineage>
</organism>
<dbReference type="AlphaFoldDB" id="A0A918FG35"/>
<dbReference type="RefSeq" id="WP_189093435.1">
    <property type="nucleotide sequence ID" value="NZ_BMQL01000069.1"/>
</dbReference>
<protein>
    <submittedName>
        <fullName evidence="2">Uncharacterized protein</fullName>
    </submittedName>
</protein>
<feature type="region of interest" description="Disordered" evidence="1">
    <location>
        <begin position="51"/>
        <end position="71"/>
    </location>
</feature>